<dbReference type="Proteomes" id="UP000501780">
    <property type="component" value="Chromosome"/>
</dbReference>
<reference evidence="1 2" key="1">
    <citation type="submission" date="2020-03" db="EMBL/GenBank/DDBJ databases">
        <title>Genomic analysis of Bacteroides faecium CBA7301.</title>
        <authorList>
            <person name="Kim J."/>
            <person name="Roh S.W."/>
        </authorList>
    </citation>
    <scope>NUCLEOTIDE SEQUENCE [LARGE SCALE GENOMIC DNA]</scope>
    <source>
        <strain evidence="1 2">CBA7301</strain>
    </source>
</reference>
<dbReference type="AlphaFoldDB" id="A0A6H0KX33"/>
<accession>A0A6H0KX33</accession>
<name>A0A6H0KX33_9BACE</name>
<dbReference type="Pfam" id="PF10050">
    <property type="entry name" value="DUF2284"/>
    <property type="match status" value="1"/>
</dbReference>
<protein>
    <submittedName>
        <fullName evidence="1">Uncharacterized protein</fullName>
    </submittedName>
</protein>
<gene>
    <name evidence="1" type="ORF">BacF7301_25575</name>
</gene>
<organism evidence="1 2">
    <name type="scientific">Bacteroides faecium</name>
    <dbReference type="NCBI Taxonomy" id="2715212"/>
    <lineage>
        <taxon>Bacteria</taxon>
        <taxon>Pseudomonadati</taxon>
        <taxon>Bacteroidota</taxon>
        <taxon>Bacteroidia</taxon>
        <taxon>Bacteroidales</taxon>
        <taxon>Bacteroidaceae</taxon>
        <taxon>Bacteroides</taxon>
    </lineage>
</organism>
<evidence type="ECO:0000313" key="2">
    <source>
        <dbReference type="Proteomes" id="UP000501780"/>
    </source>
</evidence>
<evidence type="ECO:0000313" key="1">
    <source>
        <dbReference type="EMBL" id="QIU97621.1"/>
    </source>
</evidence>
<keyword evidence="2" id="KW-1185">Reference proteome</keyword>
<dbReference type="KEGG" id="bfc:BacF7301_25575"/>
<sequence length="87" mass="10114">MTTSYSPRDAEKFISFCRQCGCYNTCWACPPFAFDVDQYLSQHELALIIGTKITPLYPDKITDSISYGNRRMKTERKRTDDFLLESN</sequence>
<dbReference type="InterPro" id="IPR019271">
    <property type="entry name" value="DUF2284_metal-binding"/>
</dbReference>
<dbReference type="EMBL" id="CP050831">
    <property type="protein sequence ID" value="QIU97621.1"/>
    <property type="molecule type" value="Genomic_DNA"/>
</dbReference>
<proteinExistence type="predicted"/>